<dbReference type="EMBL" id="JANPWZ010003108">
    <property type="protein sequence ID" value="KAJ3554253.1"/>
    <property type="molecule type" value="Genomic_DNA"/>
</dbReference>
<accession>A0A9W8N471</accession>
<sequence length="305" mass="33702">MAEVLGTVVAGAQVVDYSLQIYDTINSIVNAARKSERYREIGEQLKEIIQKIRDSPHLQTPIILRCTDQLIATINDTHRGLCKHGRNQFLSSISFVMKQKKYDKLFDDIEQQKSTLALYISQLNTEKLGEISPTIDKIWIQLQRDSEQHETDSIIDEKGETTTSCQIGNHSQSEGKTHSSNLPKLARPEVETTPDDNSQKTSPAYSPPPMSSLATEFKGNTHSGSGVQTVGIQIGPGVSVTRETNVEILMATSNFRAHANVFTGQGTQVIGQFVQPGATPREFAGRYYNNHHKGSGDQVVGISFE</sequence>
<evidence type="ECO:0000313" key="3">
    <source>
        <dbReference type="Proteomes" id="UP001148614"/>
    </source>
</evidence>
<name>A0A9W8N471_9PEZI</name>
<evidence type="ECO:0000313" key="2">
    <source>
        <dbReference type="EMBL" id="KAJ3554253.1"/>
    </source>
</evidence>
<dbReference type="Proteomes" id="UP001148614">
    <property type="component" value="Unassembled WGS sequence"/>
</dbReference>
<reference evidence="2" key="1">
    <citation type="submission" date="2022-07" db="EMBL/GenBank/DDBJ databases">
        <title>Genome Sequence of Xylaria arbuscula.</title>
        <authorList>
            <person name="Buettner E."/>
        </authorList>
    </citation>
    <scope>NUCLEOTIDE SEQUENCE</scope>
    <source>
        <strain evidence="2">VT107</strain>
    </source>
</reference>
<feature type="region of interest" description="Disordered" evidence="1">
    <location>
        <begin position="150"/>
        <end position="225"/>
    </location>
</feature>
<evidence type="ECO:0008006" key="4">
    <source>
        <dbReference type="Google" id="ProtNLM"/>
    </source>
</evidence>
<dbReference type="AlphaFoldDB" id="A0A9W8N471"/>
<feature type="compositionally biased region" description="Polar residues" evidence="1">
    <location>
        <begin position="212"/>
        <end position="225"/>
    </location>
</feature>
<organism evidence="2 3">
    <name type="scientific">Xylaria arbuscula</name>
    <dbReference type="NCBI Taxonomy" id="114810"/>
    <lineage>
        <taxon>Eukaryota</taxon>
        <taxon>Fungi</taxon>
        <taxon>Dikarya</taxon>
        <taxon>Ascomycota</taxon>
        <taxon>Pezizomycotina</taxon>
        <taxon>Sordariomycetes</taxon>
        <taxon>Xylariomycetidae</taxon>
        <taxon>Xylariales</taxon>
        <taxon>Xylariaceae</taxon>
        <taxon>Xylaria</taxon>
    </lineage>
</organism>
<feature type="compositionally biased region" description="Polar residues" evidence="1">
    <location>
        <begin position="195"/>
        <end position="204"/>
    </location>
</feature>
<feature type="compositionally biased region" description="Polar residues" evidence="1">
    <location>
        <begin position="161"/>
        <end position="182"/>
    </location>
</feature>
<protein>
    <recommendedName>
        <fullName evidence="4">NACHT-NTPase and P-loop NTPases N-terminal domain-containing protein</fullName>
    </recommendedName>
</protein>
<comment type="caution">
    <text evidence="2">The sequence shown here is derived from an EMBL/GenBank/DDBJ whole genome shotgun (WGS) entry which is preliminary data.</text>
</comment>
<keyword evidence="3" id="KW-1185">Reference proteome</keyword>
<feature type="compositionally biased region" description="Basic and acidic residues" evidence="1">
    <location>
        <begin position="150"/>
        <end position="160"/>
    </location>
</feature>
<dbReference type="VEuPathDB" id="FungiDB:F4678DRAFT_411555"/>
<evidence type="ECO:0000256" key="1">
    <source>
        <dbReference type="SAM" id="MobiDB-lite"/>
    </source>
</evidence>
<gene>
    <name evidence="2" type="ORF">NPX13_g10662</name>
</gene>
<proteinExistence type="predicted"/>